<evidence type="ECO:0000256" key="2">
    <source>
        <dbReference type="ARBA" id="ARBA00022771"/>
    </source>
</evidence>
<dbReference type="Proteomes" id="UP000504607">
    <property type="component" value="Chromosome 12"/>
</dbReference>
<feature type="domain" description="RING-type" evidence="6">
    <location>
        <begin position="174"/>
        <end position="212"/>
    </location>
</feature>
<keyword evidence="1" id="KW-0479">Metal-binding</keyword>
<dbReference type="FunFam" id="3.30.40.10:FF:000489">
    <property type="entry name" value="E3 ubiquitin-protein ligase PRT1"/>
    <property type="match status" value="1"/>
</dbReference>
<keyword evidence="3" id="KW-0862">Zinc</keyword>
<dbReference type="InterPro" id="IPR013083">
    <property type="entry name" value="Znf_RING/FYVE/PHD"/>
</dbReference>
<dbReference type="Pfam" id="PF13445">
    <property type="entry name" value="zf-RING_UBOX"/>
    <property type="match status" value="1"/>
</dbReference>
<evidence type="ECO:0000256" key="5">
    <source>
        <dbReference type="SAM" id="MobiDB-lite"/>
    </source>
</evidence>
<evidence type="ECO:0000256" key="3">
    <source>
        <dbReference type="ARBA" id="ARBA00022833"/>
    </source>
</evidence>
<feature type="domain" description="RING-type" evidence="6">
    <location>
        <begin position="26"/>
        <end position="66"/>
    </location>
</feature>
<dbReference type="InterPro" id="IPR001841">
    <property type="entry name" value="Znf_RING"/>
</dbReference>
<dbReference type="InterPro" id="IPR027370">
    <property type="entry name" value="Znf-RING_euk"/>
</dbReference>
<dbReference type="SUPFAM" id="SSF57850">
    <property type="entry name" value="RING/U-box"/>
    <property type="match status" value="3"/>
</dbReference>
<name>A0A6J0PPT9_ELAGV</name>
<dbReference type="Gene3D" id="3.30.60.90">
    <property type="match status" value="1"/>
</dbReference>
<dbReference type="GeneID" id="105055819"/>
<evidence type="ECO:0000256" key="4">
    <source>
        <dbReference type="PROSITE-ProRule" id="PRU00228"/>
    </source>
</evidence>
<keyword evidence="8" id="KW-1185">Reference proteome</keyword>
<dbReference type="GO" id="GO:0008270">
    <property type="term" value="F:zinc ion binding"/>
    <property type="evidence" value="ECO:0007669"/>
    <property type="project" value="UniProtKB-KW"/>
</dbReference>
<dbReference type="SMART" id="SM00291">
    <property type="entry name" value="ZnF_ZZ"/>
    <property type="match status" value="1"/>
</dbReference>
<evidence type="ECO:0000259" key="7">
    <source>
        <dbReference type="PROSITE" id="PS50135"/>
    </source>
</evidence>
<evidence type="ECO:0000313" key="8">
    <source>
        <dbReference type="Proteomes" id="UP000504607"/>
    </source>
</evidence>
<evidence type="ECO:0000313" key="9">
    <source>
        <dbReference type="RefSeq" id="XP_019709634.1"/>
    </source>
</evidence>
<dbReference type="PANTHER" id="PTHR15898">
    <property type="entry name" value="BIFUNCTIONAL APOPTOSIS REGULATOR"/>
    <property type="match status" value="1"/>
</dbReference>
<dbReference type="GO" id="GO:0061630">
    <property type="term" value="F:ubiquitin protein ligase activity"/>
    <property type="evidence" value="ECO:0007669"/>
    <property type="project" value="TreeGrafter"/>
</dbReference>
<gene>
    <name evidence="9" type="primary">LOC105055819</name>
</gene>
<dbReference type="AlphaFoldDB" id="A0A6J0PPT9"/>
<evidence type="ECO:0000259" key="6">
    <source>
        <dbReference type="PROSITE" id="PS50089"/>
    </source>
</evidence>
<dbReference type="InParanoid" id="A0A6J0PPT9"/>
<dbReference type="FunFam" id="3.30.60.90:FF:000014">
    <property type="entry name" value="E3 ubiquitin-protein ligase PRT1"/>
    <property type="match status" value="1"/>
</dbReference>
<accession>A0A6J0PPT9</accession>
<dbReference type="PROSITE" id="PS50089">
    <property type="entry name" value="ZF_RING_2"/>
    <property type="match status" value="2"/>
</dbReference>
<dbReference type="KEGG" id="egu:105055819"/>
<dbReference type="PROSITE" id="PS50135">
    <property type="entry name" value="ZF_ZZ_2"/>
    <property type="match status" value="1"/>
</dbReference>
<protein>
    <submittedName>
        <fullName evidence="9">E3 ubiquitin-protein ligase PRT1-like</fullName>
    </submittedName>
</protein>
<dbReference type="SMART" id="SM00184">
    <property type="entry name" value="RING"/>
    <property type="match status" value="2"/>
</dbReference>
<dbReference type="Pfam" id="PF00569">
    <property type="entry name" value="ZZ"/>
    <property type="match status" value="1"/>
</dbReference>
<feature type="domain" description="ZZ-type" evidence="7">
    <location>
        <begin position="287"/>
        <end position="351"/>
    </location>
</feature>
<dbReference type="Gene3D" id="3.30.40.10">
    <property type="entry name" value="Zinc/RING finger domain, C3HC4 (zinc finger)"/>
    <property type="match status" value="2"/>
</dbReference>
<dbReference type="InterPro" id="IPR017907">
    <property type="entry name" value="Znf_RING_CS"/>
</dbReference>
<feature type="region of interest" description="Disordered" evidence="5">
    <location>
        <begin position="1"/>
        <end position="20"/>
    </location>
</feature>
<reference evidence="9" key="1">
    <citation type="submission" date="2025-08" db="UniProtKB">
        <authorList>
            <consortium name="RefSeq"/>
        </authorList>
    </citation>
    <scope>IDENTIFICATION</scope>
</reference>
<sequence length="377" mass="42618">MDASRPASSVGGRALESPSSLSSFRCGVCLDLLYKPVVLACGHISCFWCVYKAMHGARPSNCAICRQQYNYFPSICRLLHHLLLKMEPEAFKLREQEVLEEEKIQDCFSPQWVDHAIPEKVHADKDNPCILDKPEDSVDNLKTNHITAIEGCHLTEESQMNETCKHVSVIDVRCAGCKELLFQPSVLNCGHVYCHSCMAVPVNGLPKCQVCQSMHPGQFPKVCLELDHFLKELFPKEYAIRQAKMQSNKFHENSLNGALETQNPNVKSCHAKDDKLQINNPDFTKAHVAVGCDSCGMYPIIGERYKCKDCKEKVGFDLCGECYSSNSMLPGRFNQQHTPDHRLESDDSRMLCKIWMLKILQPDVPPEDRTDDSLEDH</sequence>
<evidence type="ECO:0000256" key="1">
    <source>
        <dbReference type="ARBA" id="ARBA00022723"/>
    </source>
</evidence>
<organism evidence="8 9">
    <name type="scientific">Elaeis guineensis var. tenera</name>
    <name type="common">Oil palm</name>
    <dbReference type="NCBI Taxonomy" id="51953"/>
    <lineage>
        <taxon>Eukaryota</taxon>
        <taxon>Viridiplantae</taxon>
        <taxon>Streptophyta</taxon>
        <taxon>Embryophyta</taxon>
        <taxon>Tracheophyta</taxon>
        <taxon>Spermatophyta</taxon>
        <taxon>Magnoliopsida</taxon>
        <taxon>Liliopsida</taxon>
        <taxon>Arecaceae</taxon>
        <taxon>Arecoideae</taxon>
        <taxon>Cocoseae</taxon>
        <taxon>Elaeidinae</taxon>
        <taxon>Elaeis</taxon>
    </lineage>
</organism>
<dbReference type="PANTHER" id="PTHR15898:SF13">
    <property type="entry name" value="BIFUNCTIONAL APOPTOSIS REGULATOR"/>
    <property type="match status" value="1"/>
</dbReference>
<dbReference type="InterPro" id="IPR043145">
    <property type="entry name" value="Znf_ZZ_sf"/>
</dbReference>
<keyword evidence="2 4" id="KW-0863">Zinc-finger</keyword>
<dbReference type="InterPro" id="IPR000433">
    <property type="entry name" value="Znf_ZZ"/>
</dbReference>
<dbReference type="GO" id="GO:0043161">
    <property type="term" value="P:proteasome-mediated ubiquitin-dependent protein catabolic process"/>
    <property type="evidence" value="ECO:0007669"/>
    <property type="project" value="TreeGrafter"/>
</dbReference>
<dbReference type="RefSeq" id="XP_019709634.1">
    <property type="nucleotide sequence ID" value="XM_019854075.2"/>
</dbReference>
<dbReference type="PROSITE" id="PS00518">
    <property type="entry name" value="ZF_RING_1"/>
    <property type="match status" value="1"/>
</dbReference>
<dbReference type="Pfam" id="PF13920">
    <property type="entry name" value="zf-C3HC4_3"/>
    <property type="match status" value="1"/>
</dbReference>
<proteinExistence type="predicted"/>
<dbReference type="OrthoDB" id="6270329at2759"/>